<dbReference type="AlphaFoldDB" id="A0A2P5EL95"/>
<feature type="region of interest" description="Disordered" evidence="4">
    <location>
        <begin position="1"/>
        <end position="43"/>
    </location>
</feature>
<keyword evidence="7" id="KW-0808">Transferase</keyword>
<dbReference type="Pfam" id="PF00069">
    <property type="entry name" value="Pkinase"/>
    <property type="match status" value="1"/>
</dbReference>
<feature type="domain" description="KEN" evidence="6">
    <location>
        <begin position="397"/>
        <end position="527"/>
    </location>
</feature>
<organism evidence="7 8">
    <name type="scientific">Trema orientale</name>
    <name type="common">Charcoal tree</name>
    <name type="synonym">Celtis orientalis</name>
    <dbReference type="NCBI Taxonomy" id="63057"/>
    <lineage>
        <taxon>Eukaryota</taxon>
        <taxon>Viridiplantae</taxon>
        <taxon>Streptophyta</taxon>
        <taxon>Embryophyta</taxon>
        <taxon>Tracheophyta</taxon>
        <taxon>Spermatophyta</taxon>
        <taxon>Magnoliopsida</taxon>
        <taxon>eudicotyledons</taxon>
        <taxon>Gunneridae</taxon>
        <taxon>Pentapetalae</taxon>
        <taxon>rosids</taxon>
        <taxon>fabids</taxon>
        <taxon>Rosales</taxon>
        <taxon>Cannabaceae</taxon>
        <taxon>Trema</taxon>
    </lineage>
</organism>
<keyword evidence="7" id="KW-0723">Serine/threonine-protein kinase</keyword>
<evidence type="ECO:0000256" key="1">
    <source>
        <dbReference type="ARBA" id="ARBA00022729"/>
    </source>
</evidence>
<evidence type="ECO:0000256" key="4">
    <source>
        <dbReference type="SAM" id="MobiDB-lite"/>
    </source>
</evidence>
<dbReference type="InterPro" id="IPR010513">
    <property type="entry name" value="KEN_dom"/>
</dbReference>
<feature type="domain" description="Protein kinase" evidence="5">
    <location>
        <begin position="97"/>
        <end position="394"/>
    </location>
</feature>
<dbReference type="Proteomes" id="UP000237000">
    <property type="component" value="Unassembled WGS sequence"/>
</dbReference>
<dbReference type="STRING" id="63057.A0A2P5EL95"/>
<keyword evidence="2" id="KW-0547">Nucleotide-binding</keyword>
<dbReference type="SMART" id="SM00220">
    <property type="entry name" value="S_TKc"/>
    <property type="match status" value="1"/>
</dbReference>
<dbReference type="OrthoDB" id="63989at2759"/>
<dbReference type="GO" id="GO:0004674">
    <property type="term" value="F:protein serine/threonine kinase activity"/>
    <property type="evidence" value="ECO:0007669"/>
    <property type="project" value="UniProtKB-KW"/>
</dbReference>
<dbReference type="EMBL" id="JXTC01000134">
    <property type="protein sequence ID" value="PON86310.1"/>
    <property type="molecule type" value="Genomic_DNA"/>
</dbReference>
<reference evidence="8" key="1">
    <citation type="submission" date="2016-06" db="EMBL/GenBank/DDBJ databases">
        <title>Parallel loss of symbiosis genes in relatives of nitrogen-fixing non-legume Parasponia.</title>
        <authorList>
            <person name="Van Velzen R."/>
            <person name="Holmer R."/>
            <person name="Bu F."/>
            <person name="Rutten L."/>
            <person name="Van Zeijl A."/>
            <person name="Liu W."/>
            <person name="Santuari L."/>
            <person name="Cao Q."/>
            <person name="Sharma T."/>
            <person name="Shen D."/>
            <person name="Roswanjaya Y."/>
            <person name="Wardhani T."/>
            <person name="Kalhor M.S."/>
            <person name="Jansen J."/>
            <person name="Van den Hoogen J."/>
            <person name="Gungor B."/>
            <person name="Hartog M."/>
            <person name="Hontelez J."/>
            <person name="Verver J."/>
            <person name="Yang W.-C."/>
            <person name="Schijlen E."/>
            <person name="Repin R."/>
            <person name="Schilthuizen M."/>
            <person name="Schranz E."/>
            <person name="Heidstra R."/>
            <person name="Miyata K."/>
            <person name="Fedorova E."/>
            <person name="Kohlen W."/>
            <person name="Bisseling T."/>
            <person name="Smit S."/>
            <person name="Geurts R."/>
        </authorList>
    </citation>
    <scope>NUCLEOTIDE SEQUENCE [LARGE SCALE GENOMIC DNA]</scope>
    <source>
        <strain evidence="8">cv. RG33-2</strain>
    </source>
</reference>
<dbReference type="GO" id="GO:0004521">
    <property type="term" value="F:RNA endonuclease activity"/>
    <property type="evidence" value="ECO:0007669"/>
    <property type="project" value="InterPro"/>
</dbReference>
<sequence length="530" mass="60719">MSGGHNRNIPIHDDDDGDYDHPLIDRRSTSGDPPPRSSHAAGEQSYNIIVAAEAAVKQQHDQDQQTSSTTNPNISKEVLCDIKFDEHGERRISEKLVLLNKSIGTLVYEGKYEGREPPVAVKCLVLTQYAKVDIEEMFNKLEKSDVPRTNIARYYGLEWDRDFGYLVLERYICNLDDLVQICDPYVYEYLDISPGDDHEDQYSSTRARPVTVYQADRLEPLKNVLGDVRLSQENGRPSPLLFKLMRDIVSGLIDLHELGIIHGDLKPQNVLITKRIRGLCAKLCDMGISKRLLENMASSSCGTSDNQPHEHASPKTFDVDMFSLGWILFFSITGGKLPFVGDHYDRNGKDIVENKVDLFLVKDFPEAYHLISLLLSPRPELRPNAIQVLNHPLLWNSETRLSFIRDTSDIIKTYPDLLQALEATRARAIGTTWSTGKNKVDDKIINHMSRHRYYKFDHVSHLLRLMRNMLSHYEELSKDIKELVGPELEDLDAYFKIRFPELLIEVYKVVCSHPCKEEPCFRKYFRAGNV</sequence>
<dbReference type="GO" id="GO:0051082">
    <property type="term" value="F:unfolded protein binding"/>
    <property type="evidence" value="ECO:0007669"/>
    <property type="project" value="TreeGrafter"/>
</dbReference>
<dbReference type="SUPFAM" id="SSF56112">
    <property type="entry name" value="Protein kinase-like (PK-like)"/>
    <property type="match status" value="1"/>
</dbReference>
<dbReference type="InParanoid" id="A0A2P5EL95"/>
<dbReference type="PANTHER" id="PTHR13954:SF6">
    <property type="entry name" value="NON-SPECIFIC SERINE_THREONINE PROTEIN KINASE"/>
    <property type="match status" value="1"/>
</dbReference>
<dbReference type="PROSITE" id="PS51392">
    <property type="entry name" value="KEN"/>
    <property type="match status" value="1"/>
</dbReference>
<dbReference type="InterPro" id="IPR000719">
    <property type="entry name" value="Prot_kinase_dom"/>
</dbReference>
<dbReference type="PANTHER" id="PTHR13954">
    <property type="entry name" value="IRE1-RELATED"/>
    <property type="match status" value="1"/>
</dbReference>
<dbReference type="PROSITE" id="PS50011">
    <property type="entry name" value="PROTEIN_KINASE_DOM"/>
    <property type="match status" value="1"/>
</dbReference>
<keyword evidence="3" id="KW-0067">ATP-binding</keyword>
<name>A0A2P5EL95_TREOI</name>
<dbReference type="GO" id="GO:0005524">
    <property type="term" value="F:ATP binding"/>
    <property type="evidence" value="ECO:0007669"/>
    <property type="project" value="UniProtKB-KW"/>
</dbReference>
<dbReference type="Pfam" id="PF06479">
    <property type="entry name" value="Ribonuc_2-5A"/>
    <property type="match status" value="1"/>
</dbReference>
<evidence type="ECO:0000259" key="6">
    <source>
        <dbReference type="PROSITE" id="PS51392"/>
    </source>
</evidence>
<accession>A0A2P5EL95</accession>
<dbReference type="Gene3D" id="1.10.510.10">
    <property type="entry name" value="Transferase(Phosphotransferase) domain 1"/>
    <property type="match status" value="2"/>
</dbReference>
<evidence type="ECO:0000313" key="8">
    <source>
        <dbReference type="Proteomes" id="UP000237000"/>
    </source>
</evidence>
<dbReference type="GO" id="GO:1990604">
    <property type="term" value="C:IRE1-TRAF2-ASK1 complex"/>
    <property type="evidence" value="ECO:0007669"/>
    <property type="project" value="TreeGrafter"/>
</dbReference>
<gene>
    <name evidence="7" type="ORF">TorRG33x02_178760</name>
</gene>
<dbReference type="GO" id="GO:0006397">
    <property type="term" value="P:mRNA processing"/>
    <property type="evidence" value="ECO:0007669"/>
    <property type="project" value="InterPro"/>
</dbReference>
<comment type="caution">
    <text evidence="7">The sequence shown here is derived from an EMBL/GenBank/DDBJ whole genome shotgun (WGS) entry which is preliminary data.</text>
</comment>
<dbReference type="GO" id="GO:0036498">
    <property type="term" value="P:IRE1-mediated unfolded protein response"/>
    <property type="evidence" value="ECO:0007669"/>
    <property type="project" value="TreeGrafter"/>
</dbReference>
<evidence type="ECO:0000259" key="5">
    <source>
        <dbReference type="PROSITE" id="PS50011"/>
    </source>
</evidence>
<dbReference type="PROSITE" id="PS00108">
    <property type="entry name" value="PROTEIN_KINASE_ST"/>
    <property type="match status" value="1"/>
</dbReference>
<dbReference type="InterPro" id="IPR011009">
    <property type="entry name" value="Kinase-like_dom_sf"/>
</dbReference>
<dbReference type="InterPro" id="IPR008271">
    <property type="entry name" value="Ser/Thr_kinase_AS"/>
</dbReference>
<dbReference type="InterPro" id="IPR045133">
    <property type="entry name" value="IRE1/2-like"/>
</dbReference>
<protein>
    <submittedName>
        <fullName evidence="7">Serine/threonine protein kinase</fullName>
    </submittedName>
</protein>
<dbReference type="SMART" id="SM00580">
    <property type="entry name" value="PUG"/>
    <property type="match status" value="1"/>
</dbReference>
<proteinExistence type="predicted"/>
<dbReference type="InterPro" id="IPR038357">
    <property type="entry name" value="KEN_sf"/>
</dbReference>
<keyword evidence="8" id="KW-1185">Reference proteome</keyword>
<keyword evidence="7" id="KW-0418">Kinase</keyword>
<evidence type="ECO:0000313" key="7">
    <source>
        <dbReference type="EMBL" id="PON86310.1"/>
    </source>
</evidence>
<evidence type="ECO:0000256" key="3">
    <source>
        <dbReference type="ARBA" id="ARBA00022840"/>
    </source>
</evidence>
<evidence type="ECO:0000256" key="2">
    <source>
        <dbReference type="ARBA" id="ARBA00022741"/>
    </source>
</evidence>
<keyword evidence="1" id="KW-0732">Signal</keyword>
<dbReference type="Gene3D" id="1.20.1440.180">
    <property type="entry name" value="KEN domain"/>
    <property type="match status" value="1"/>
</dbReference>
<feature type="compositionally biased region" description="Basic and acidic residues" evidence="4">
    <location>
        <begin position="19"/>
        <end position="29"/>
    </location>
</feature>